<reference evidence="2" key="1">
    <citation type="submission" date="2011-07" db="EMBL/GenBank/DDBJ databases">
        <title>Divergent evolution of antigenic variation in African trypanosomes.</title>
        <authorList>
            <person name="Jackson A.P."/>
            <person name="Berry A."/>
            <person name="Allison H.C."/>
            <person name="Burton P."/>
            <person name="Anderson J."/>
            <person name="Aslett M."/>
            <person name="Brown R."/>
            <person name="Corton N."/>
            <person name="Harris D."/>
            <person name="Hauser H."/>
            <person name="Gamble J."/>
            <person name="Gilderthorp R."/>
            <person name="McQuillan J."/>
            <person name="Quail M.A."/>
            <person name="Sanders M."/>
            <person name="Van Tonder A."/>
            <person name="Ginger M.L."/>
            <person name="Donelson J.E."/>
            <person name="Field M.C."/>
            <person name="Barry J.D."/>
            <person name="Berriman M."/>
            <person name="Hertz-Fowler C."/>
        </authorList>
    </citation>
    <scope>NUCLEOTIDE SEQUENCE [LARGE SCALE GENOMIC DNA]</scope>
    <source>
        <strain evidence="2">IL3000</strain>
    </source>
</reference>
<protein>
    <submittedName>
        <fullName evidence="1">Uncharacterized protein</fullName>
    </submittedName>
</protein>
<dbReference type="Proteomes" id="UP000000702">
    <property type="component" value="Unassembled WGS sequence"/>
</dbReference>
<evidence type="ECO:0000313" key="1">
    <source>
        <dbReference type="EMBL" id="CCD15972.1"/>
    </source>
</evidence>
<dbReference type="EMBL" id="CAEQ01002118">
    <property type="protein sequence ID" value="CCD15972.1"/>
    <property type="molecule type" value="Genomic_DNA"/>
</dbReference>
<keyword evidence="2" id="KW-1185">Reference proteome</keyword>
<name>F9WFA4_TRYCI</name>
<proteinExistence type="predicted"/>
<dbReference type="AlphaFoldDB" id="F9WFA4"/>
<accession>F9WFA4</accession>
<reference evidence="1 2" key="2">
    <citation type="journal article" date="2012" name="Proc. Natl. Acad. Sci. U.S.A.">
        <title>Antigenic diversity is generated by distinct evolutionary mechanisms in African trypanosome species.</title>
        <authorList>
            <person name="Jackson A.P."/>
            <person name="Berry A."/>
            <person name="Aslett M."/>
            <person name="Allison H.C."/>
            <person name="Burton P."/>
            <person name="Vavrova-Anderson J."/>
            <person name="Brown R."/>
            <person name="Browne H."/>
            <person name="Corton N."/>
            <person name="Hauser H."/>
            <person name="Gamble J."/>
            <person name="Gilderthorp R."/>
            <person name="Marcello L."/>
            <person name="McQuillan J."/>
            <person name="Otto T.D."/>
            <person name="Quail M.A."/>
            <person name="Sanders M.J."/>
            <person name="van Tonder A."/>
            <person name="Ginger M.L."/>
            <person name="Field M.C."/>
            <person name="Barry J.D."/>
            <person name="Hertz-Fowler C."/>
            <person name="Berriman M."/>
        </authorList>
    </citation>
    <scope>NUCLEOTIDE SEQUENCE [LARGE SCALE GENOMIC DNA]</scope>
    <source>
        <strain evidence="1 2">IL3000</strain>
    </source>
</reference>
<evidence type="ECO:0000313" key="2">
    <source>
        <dbReference type="Proteomes" id="UP000000702"/>
    </source>
</evidence>
<sequence>MMEASPSQLLAVLRGTLPAHKRTGRPILHVVGFVWCSCLHHSCVRGLAAGQAQLGRKSYRELRPFQVATGHPPIKVRDLRATMDVPKDVDGPNYKVTEKLDRRKALASGEPHAAVVVVSGHCSSTCHVRVPNDCKK</sequence>
<gene>
    <name evidence="1" type="ORF">TCIL3000_0_01150</name>
</gene>
<comment type="caution">
    <text evidence="1">The sequence shown here is derived from an EMBL/GenBank/DDBJ whole genome shotgun (WGS) entry which is preliminary data.</text>
</comment>
<organism evidence="1 2">
    <name type="scientific">Trypanosoma congolense (strain IL3000)</name>
    <dbReference type="NCBI Taxonomy" id="1068625"/>
    <lineage>
        <taxon>Eukaryota</taxon>
        <taxon>Discoba</taxon>
        <taxon>Euglenozoa</taxon>
        <taxon>Kinetoplastea</taxon>
        <taxon>Metakinetoplastina</taxon>
        <taxon>Trypanosomatida</taxon>
        <taxon>Trypanosomatidae</taxon>
        <taxon>Trypanosoma</taxon>
        <taxon>Nannomonas</taxon>
    </lineage>
</organism>